<dbReference type="InterPro" id="IPR044911">
    <property type="entry name" value="V-type_ATPase_csu/dsu_dom_3"/>
</dbReference>
<evidence type="ECO:0000313" key="4">
    <source>
        <dbReference type="EMBL" id="SDB95457.1"/>
    </source>
</evidence>
<protein>
    <submittedName>
        <fullName evidence="4">V/A-type H+-transporting ATPase subunit C</fullName>
    </submittedName>
</protein>
<keyword evidence="1" id="KW-0813">Transport</keyword>
<dbReference type="PANTHER" id="PTHR38682">
    <property type="entry name" value="V-TYPE ATP SYNTHASE SUBUNIT C"/>
    <property type="match status" value="1"/>
</dbReference>
<dbReference type="GO" id="GO:0046961">
    <property type="term" value="F:proton-transporting ATPase activity, rotational mechanism"/>
    <property type="evidence" value="ECO:0007669"/>
    <property type="project" value="InterPro"/>
</dbReference>
<dbReference type="Proteomes" id="UP000324896">
    <property type="component" value="Unassembled WGS sequence"/>
</dbReference>
<evidence type="ECO:0000313" key="8">
    <source>
        <dbReference type="Proteomes" id="UP000324896"/>
    </source>
</evidence>
<dbReference type="EMBL" id="SOAA01000005">
    <property type="protein sequence ID" value="TDS33088.1"/>
    <property type="molecule type" value="Genomic_DNA"/>
</dbReference>
<name>A0A1G6HMC8_9FIRM</name>
<reference evidence="3 6" key="2">
    <citation type="submission" date="2018-04" db="EMBL/GenBank/DDBJ databases">
        <title>Subsurface microbial communities from deep shales in Ohio and West Virginia, USA.</title>
        <authorList>
            <person name="Wrighton K."/>
        </authorList>
    </citation>
    <scope>NUCLEOTIDE SEQUENCE [LARGE SCALE GENOMIC DNA]</scope>
    <source>
        <strain evidence="3 6">MSL28</strain>
    </source>
</reference>
<evidence type="ECO:0000313" key="6">
    <source>
        <dbReference type="Proteomes" id="UP000247389"/>
    </source>
</evidence>
<dbReference type="SUPFAM" id="SSF103486">
    <property type="entry name" value="V-type ATP synthase subunit C"/>
    <property type="match status" value="1"/>
</dbReference>
<dbReference type="AlphaFoldDB" id="A0A1G6HMC8"/>
<dbReference type="InterPro" id="IPR002843">
    <property type="entry name" value="ATPase_V0-cplx_csu/dsu"/>
</dbReference>
<dbReference type="OrthoDB" id="9816136at2"/>
<dbReference type="EMBL" id="FMYT01000001">
    <property type="protein sequence ID" value="SDB95457.1"/>
    <property type="molecule type" value="Genomic_DNA"/>
</dbReference>
<dbReference type="Pfam" id="PF01992">
    <property type="entry name" value="vATP-synt_AC39"/>
    <property type="match status" value="1"/>
</dbReference>
<gene>
    <name evidence="5" type="ORF">BY453_10596</name>
    <name evidence="3" type="ORF">C8C78_102103</name>
    <name evidence="4" type="ORF">SAMN04488597_10137</name>
</gene>
<evidence type="ECO:0000313" key="3">
    <source>
        <dbReference type="EMBL" id="PXV69974.1"/>
    </source>
</evidence>
<sequence length="351" mass="42378">MTALFQYPAVNAKLKALSSNMLKEKDFQNLIELNSVQEAFNYLYNNTYYQEYLEEFSGQEIHRRQLELKLKKSIVLSEDFLKKYLSSDLKNFVEKYFKKFEIEDLKIILRTILLENEADYLSDNLIYINRNKKIDFNNLIQASSYSELQEVLKELDYAEVLDEFAEQYQKNKNLFQIEMTLDFNWFSQLNKLAAKLSNQDQKYFDEIIGTHIDLLNIQWIYRIKKYYNLSSGEILNYIIPFHFKIKREELQNMSQVNNAEDLLEHIMYGPYQELLENAIKDVNNIFERFFLNYIYRKLKQIKSKSFFSISNILTYLYIREYELRDIITIIEGIRYSLPDDRIKNHLIRKEV</sequence>
<accession>A0A1G6HMC8</accession>
<evidence type="ECO:0000256" key="1">
    <source>
        <dbReference type="ARBA" id="ARBA00022448"/>
    </source>
</evidence>
<dbReference type="InterPro" id="IPR050873">
    <property type="entry name" value="V-ATPase_V0D/AC39_subunit"/>
</dbReference>
<evidence type="ECO:0000313" key="5">
    <source>
        <dbReference type="EMBL" id="TDS33088.1"/>
    </source>
</evidence>
<dbReference type="Proteomes" id="UP000247389">
    <property type="component" value="Unassembled WGS sequence"/>
</dbReference>
<dbReference type="EMBL" id="QICM01000002">
    <property type="protein sequence ID" value="PXV69974.1"/>
    <property type="molecule type" value="Genomic_DNA"/>
</dbReference>
<proteinExistence type="predicted"/>
<evidence type="ECO:0000256" key="2">
    <source>
        <dbReference type="ARBA" id="ARBA00023065"/>
    </source>
</evidence>
<reference evidence="5 7" key="3">
    <citation type="submission" date="2019-03" db="EMBL/GenBank/DDBJ databases">
        <title>Deep subsurface shale carbon reservoir microbial communities from Ohio and West Virginia, USA.</title>
        <authorList>
            <person name="Wrighton K."/>
        </authorList>
    </citation>
    <scope>NUCLEOTIDE SEQUENCE [LARGE SCALE GENOMIC DNA]</scope>
    <source>
        <strain evidence="5 7">UTICA-S4D12</strain>
    </source>
</reference>
<organism evidence="4 8">
    <name type="scientific">Halanaerobium congolense</name>
    <dbReference type="NCBI Taxonomy" id="54121"/>
    <lineage>
        <taxon>Bacteria</taxon>
        <taxon>Bacillati</taxon>
        <taxon>Bacillota</taxon>
        <taxon>Clostridia</taxon>
        <taxon>Halanaerobiales</taxon>
        <taxon>Halanaerobiaceae</taxon>
        <taxon>Halanaerobium</taxon>
    </lineage>
</organism>
<dbReference type="Proteomes" id="UP000295758">
    <property type="component" value="Unassembled WGS sequence"/>
</dbReference>
<reference evidence="4 8" key="1">
    <citation type="submission" date="2016-10" db="EMBL/GenBank/DDBJ databases">
        <authorList>
            <person name="Varghese N."/>
            <person name="Submissions S."/>
        </authorList>
    </citation>
    <scope>NUCLEOTIDE SEQUENCE [LARGE SCALE GENOMIC DNA]</scope>
    <source>
        <strain evidence="4 8">WG10</strain>
    </source>
</reference>
<dbReference type="PANTHER" id="PTHR38682:SF1">
    <property type="entry name" value="V-TYPE ATP SYNTHASE SUBUNIT C"/>
    <property type="match status" value="1"/>
</dbReference>
<dbReference type="STRING" id="54121.SAMN04515653_104179"/>
<evidence type="ECO:0000313" key="7">
    <source>
        <dbReference type="Proteomes" id="UP000295758"/>
    </source>
</evidence>
<keyword evidence="2" id="KW-0406">Ion transport</keyword>
<dbReference type="Gene3D" id="1.10.132.50">
    <property type="entry name" value="ATP synthase (C/AC39) subunit, domain 3"/>
    <property type="match status" value="3"/>
</dbReference>
<dbReference type="InterPro" id="IPR036079">
    <property type="entry name" value="ATPase_csu/dsu_sf"/>
</dbReference>
<dbReference type="RefSeq" id="WP_073156201.1">
    <property type="nucleotide sequence ID" value="NZ_FMYT01000001.1"/>
</dbReference>